<comment type="caution">
    <text evidence="1">The sequence shown here is derived from an EMBL/GenBank/DDBJ whole genome shotgun (WGS) entry which is preliminary data.</text>
</comment>
<reference evidence="1 2" key="1">
    <citation type="journal article" date="2018" name="IMA Fungus">
        <title>IMA Genome-F 10: Nine draft genome sequences of Claviceps purpurea s.lat., including C. arundinis, C. humidiphila, and C. cf. spartinae, pseudomolecules for the pitch canker pathogen Fusarium circinatum, draft genome of Davidsoniella eucalypti, Grosmannia galeiformis, Quambalaria eucalypti, and Teratosphaeria destructans.</title>
        <authorList>
            <person name="Wingfield B.D."/>
            <person name="Liu M."/>
            <person name="Nguyen H.D."/>
            <person name="Lane F.A."/>
            <person name="Morgan S.W."/>
            <person name="De Vos L."/>
            <person name="Wilken P.M."/>
            <person name="Duong T.A."/>
            <person name="Aylward J."/>
            <person name="Coetzee M.P."/>
            <person name="Dadej K."/>
            <person name="De Beer Z.W."/>
            <person name="Findlay W."/>
            <person name="Havenga M."/>
            <person name="Kolarik M."/>
            <person name="Menzies J.G."/>
            <person name="Naidoo K."/>
            <person name="Pochopski O."/>
            <person name="Shoukouhi P."/>
            <person name="Santana Q.C."/>
            <person name="Seifert K.A."/>
            <person name="Soal N."/>
            <person name="Steenkamp E.T."/>
            <person name="Tatham C.T."/>
            <person name="van der Nest M.A."/>
            <person name="Wingfield M.J."/>
        </authorList>
    </citation>
    <scope>NUCLEOTIDE SEQUENCE [LARGE SCALE GENOMIC DNA]</scope>
    <source>
        <strain evidence="1">CMW44962</strain>
    </source>
</reference>
<evidence type="ECO:0000313" key="2">
    <source>
        <dbReference type="Proteomes" id="UP001138500"/>
    </source>
</evidence>
<keyword evidence="2" id="KW-1185">Reference proteome</keyword>
<proteinExistence type="predicted"/>
<gene>
    <name evidence="1" type="ORF">Tdes44962_MAKER03157</name>
</gene>
<name>A0A9W7W252_9PEZI</name>
<dbReference type="EMBL" id="RIBY02001923">
    <property type="protein sequence ID" value="KAH9827050.1"/>
    <property type="molecule type" value="Genomic_DNA"/>
</dbReference>
<organism evidence="1 2">
    <name type="scientific">Teratosphaeria destructans</name>
    <dbReference type="NCBI Taxonomy" id="418781"/>
    <lineage>
        <taxon>Eukaryota</taxon>
        <taxon>Fungi</taxon>
        <taxon>Dikarya</taxon>
        <taxon>Ascomycota</taxon>
        <taxon>Pezizomycotina</taxon>
        <taxon>Dothideomycetes</taxon>
        <taxon>Dothideomycetidae</taxon>
        <taxon>Mycosphaerellales</taxon>
        <taxon>Teratosphaeriaceae</taxon>
        <taxon>Teratosphaeria</taxon>
    </lineage>
</organism>
<sequence>MPYSVSRDEGTLWERVAPYAGLMQAPRSWQFPKEPYIGAGSTGGDVKPYCPSRPISLLSLSTSTDRLLARSSEFSASLFARTT</sequence>
<dbReference type="Proteomes" id="UP001138500">
    <property type="component" value="Unassembled WGS sequence"/>
</dbReference>
<evidence type="ECO:0000313" key="1">
    <source>
        <dbReference type="EMBL" id="KAH9827050.1"/>
    </source>
</evidence>
<protein>
    <submittedName>
        <fullName evidence="1">Uncharacterized protein</fullName>
    </submittedName>
</protein>
<accession>A0A9W7W252</accession>
<reference evidence="1 2" key="2">
    <citation type="journal article" date="2021" name="Curr. Genet.">
        <title>Genetic response to nitrogen starvation in the aggressive Eucalyptus foliar pathogen Teratosphaeria destructans.</title>
        <authorList>
            <person name="Havenga M."/>
            <person name="Wingfield B.D."/>
            <person name="Wingfield M.J."/>
            <person name="Dreyer L.L."/>
            <person name="Roets F."/>
            <person name="Aylward J."/>
        </authorList>
    </citation>
    <scope>NUCLEOTIDE SEQUENCE [LARGE SCALE GENOMIC DNA]</scope>
    <source>
        <strain evidence="1">CMW44962</strain>
    </source>
</reference>
<dbReference type="AlphaFoldDB" id="A0A9W7W252"/>